<dbReference type="PANTHER" id="PTHR23531">
    <property type="entry name" value="QUINOLENE RESISTANCE PROTEIN NORA"/>
    <property type="match status" value="1"/>
</dbReference>
<feature type="transmembrane region" description="Helical" evidence="1">
    <location>
        <begin position="21"/>
        <end position="41"/>
    </location>
</feature>
<keyword evidence="1" id="KW-0472">Membrane</keyword>
<feature type="transmembrane region" description="Helical" evidence="1">
    <location>
        <begin position="161"/>
        <end position="182"/>
    </location>
</feature>
<dbReference type="InterPro" id="IPR052714">
    <property type="entry name" value="MFS_Exporter"/>
</dbReference>
<feature type="transmembrane region" description="Helical" evidence="1">
    <location>
        <begin position="271"/>
        <end position="289"/>
    </location>
</feature>
<feature type="transmembrane region" description="Helical" evidence="1">
    <location>
        <begin position="230"/>
        <end position="250"/>
    </location>
</feature>
<proteinExistence type="predicted"/>
<keyword evidence="1" id="KW-0812">Transmembrane</keyword>
<feature type="transmembrane region" description="Helical" evidence="1">
    <location>
        <begin position="203"/>
        <end position="224"/>
    </location>
</feature>
<dbReference type="RefSeq" id="WP_204972750.1">
    <property type="nucleotide sequence ID" value="NZ_JAAZTS010000022.1"/>
</dbReference>
<organism evidence="2 3">
    <name type="scientific">Caecibacteroides pullorum</name>
    <dbReference type="NCBI Taxonomy" id="2725562"/>
    <lineage>
        <taxon>Bacteria</taxon>
        <taxon>Pseudomonadati</taxon>
        <taxon>Bacteroidota</taxon>
        <taxon>Bacteroidia</taxon>
        <taxon>Bacteroidales</taxon>
        <taxon>Bacteroidaceae</taxon>
        <taxon>Caecibacteroides</taxon>
    </lineage>
</organism>
<protein>
    <submittedName>
        <fullName evidence="2">MFS transporter</fullName>
    </submittedName>
</protein>
<gene>
    <name evidence="2" type="ORF">H6D15_12180</name>
</gene>
<dbReference type="SUPFAM" id="SSF103473">
    <property type="entry name" value="MFS general substrate transporter"/>
    <property type="match status" value="1"/>
</dbReference>
<sequence>MRKNNIDGRLLTHGLRAMCAANFLLYAAVYMLLGVLPMALADDATCIYPAFLAGMLLVGPFHAYLADAFKRKHILLLSYTGVGITMAVASYIYEAHYAWLALLQGACFALASGAGTTISIDITLSGHRTSGNMLFAFCGRVGMVAGLTAGAWGIGHYPLAWLSYASALLCAIGILLCTTVYVSFRAPIGLKLCSLDRFLLGRAWLPALNVGILAFSFGIISSFLTGLSASISWIWMLPMLVLPLLTPLWVKMFVKLSHHCQRATGNMTFNLLMDGGLIIGIWTMCVMNSQDKVPIGEDTLAISALVLAILMFVFATRPYYKKKRVR</sequence>
<dbReference type="Proteomes" id="UP000698924">
    <property type="component" value="Unassembled WGS sequence"/>
</dbReference>
<feature type="transmembrane region" description="Helical" evidence="1">
    <location>
        <begin position="47"/>
        <end position="66"/>
    </location>
</feature>
<dbReference type="EMBL" id="JACJMO010000023">
    <property type="protein sequence ID" value="MBM6858346.1"/>
    <property type="molecule type" value="Genomic_DNA"/>
</dbReference>
<evidence type="ECO:0000313" key="3">
    <source>
        <dbReference type="Proteomes" id="UP000698924"/>
    </source>
</evidence>
<dbReference type="Gene3D" id="1.20.1250.20">
    <property type="entry name" value="MFS general substrate transporter like domains"/>
    <property type="match status" value="1"/>
</dbReference>
<keyword evidence="1" id="KW-1133">Transmembrane helix</keyword>
<dbReference type="PANTHER" id="PTHR23531:SF1">
    <property type="entry name" value="QUINOLENE RESISTANCE PROTEIN NORA"/>
    <property type="match status" value="1"/>
</dbReference>
<accession>A0AA41DA56</accession>
<feature type="transmembrane region" description="Helical" evidence="1">
    <location>
        <begin position="134"/>
        <end position="155"/>
    </location>
</feature>
<name>A0AA41DA56_9BACT</name>
<keyword evidence="3" id="KW-1185">Reference proteome</keyword>
<feature type="transmembrane region" description="Helical" evidence="1">
    <location>
        <begin position="99"/>
        <end position="122"/>
    </location>
</feature>
<dbReference type="AlphaFoldDB" id="A0AA41DA56"/>
<comment type="caution">
    <text evidence="2">The sequence shown here is derived from an EMBL/GenBank/DDBJ whole genome shotgun (WGS) entry which is preliminary data.</text>
</comment>
<evidence type="ECO:0000313" key="2">
    <source>
        <dbReference type="EMBL" id="MBM6858346.1"/>
    </source>
</evidence>
<feature type="transmembrane region" description="Helical" evidence="1">
    <location>
        <begin position="301"/>
        <end position="320"/>
    </location>
</feature>
<dbReference type="InterPro" id="IPR036259">
    <property type="entry name" value="MFS_trans_sf"/>
</dbReference>
<evidence type="ECO:0000256" key="1">
    <source>
        <dbReference type="SAM" id="Phobius"/>
    </source>
</evidence>
<feature type="transmembrane region" description="Helical" evidence="1">
    <location>
        <begin position="73"/>
        <end position="93"/>
    </location>
</feature>
<reference evidence="2 3" key="1">
    <citation type="journal article" date="2021" name="Sci. Rep.">
        <title>The distribution of antibiotic resistance genes in chicken gut microbiota commensals.</title>
        <authorList>
            <person name="Juricova H."/>
            <person name="Matiasovicova J."/>
            <person name="Kubasova T."/>
            <person name="Cejkova D."/>
            <person name="Rychlik I."/>
        </authorList>
    </citation>
    <scope>NUCLEOTIDE SEQUENCE [LARGE SCALE GENOMIC DNA]</scope>
    <source>
        <strain evidence="2 3">An421</strain>
    </source>
</reference>